<evidence type="ECO:0000256" key="2">
    <source>
        <dbReference type="ARBA" id="ARBA00022692"/>
    </source>
</evidence>
<evidence type="ECO:0000256" key="1">
    <source>
        <dbReference type="ARBA" id="ARBA00004141"/>
    </source>
</evidence>
<evidence type="ECO:0000256" key="4">
    <source>
        <dbReference type="ARBA" id="ARBA00022989"/>
    </source>
</evidence>
<dbReference type="EMBL" id="JAWPEI010000009">
    <property type="protein sequence ID" value="KAK4717356.1"/>
    <property type="molecule type" value="Genomic_DNA"/>
</dbReference>
<keyword evidence="10" id="KW-1185">Reference proteome</keyword>
<keyword evidence="6 7" id="KW-0472">Membrane</keyword>
<protein>
    <recommendedName>
        <fullName evidence="8">PGG domain-containing protein</fullName>
    </recommendedName>
</protein>
<feature type="transmembrane region" description="Helical" evidence="7">
    <location>
        <begin position="85"/>
        <end position="107"/>
    </location>
</feature>
<dbReference type="AlphaFoldDB" id="A0AAV9KV87"/>
<dbReference type="PANTHER" id="PTHR24186:SF50">
    <property type="entry name" value="ANKYRIN REPEAT-CONTAINING PROTEIN ITN1-LIKE ISOFORM X1"/>
    <property type="match status" value="1"/>
</dbReference>
<evidence type="ECO:0000256" key="3">
    <source>
        <dbReference type="ARBA" id="ARBA00022737"/>
    </source>
</evidence>
<evidence type="ECO:0000259" key="8">
    <source>
        <dbReference type="Pfam" id="PF13962"/>
    </source>
</evidence>
<evidence type="ECO:0000313" key="9">
    <source>
        <dbReference type="EMBL" id="KAK4717356.1"/>
    </source>
</evidence>
<keyword evidence="2 7" id="KW-0812">Transmembrane</keyword>
<evidence type="ECO:0000256" key="6">
    <source>
        <dbReference type="ARBA" id="ARBA00023136"/>
    </source>
</evidence>
<evidence type="ECO:0000256" key="5">
    <source>
        <dbReference type="ARBA" id="ARBA00023043"/>
    </source>
</evidence>
<dbReference type="Proteomes" id="UP001311915">
    <property type="component" value="Unassembled WGS sequence"/>
</dbReference>
<evidence type="ECO:0000313" key="10">
    <source>
        <dbReference type="Proteomes" id="UP001311915"/>
    </source>
</evidence>
<dbReference type="GO" id="GO:0005886">
    <property type="term" value="C:plasma membrane"/>
    <property type="evidence" value="ECO:0007669"/>
    <property type="project" value="TreeGrafter"/>
</dbReference>
<accession>A0AAV9KV87</accession>
<dbReference type="Pfam" id="PF13962">
    <property type="entry name" value="PGG"/>
    <property type="match status" value="1"/>
</dbReference>
<gene>
    <name evidence="9" type="ORF">R3W88_015694</name>
</gene>
<dbReference type="InterPro" id="IPR026961">
    <property type="entry name" value="PGG_dom"/>
</dbReference>
<sequence>MNRENIMQAAQIHLVVATLIMTVTFTAGFTLPGGFDNDINTFHAFVVTDAIAFTSSAVAVFTFFVMAASVISVTELPVVMRIYKFATFLQLVAMSAVVIAFVTGMYATSNLLQNLQVQGKCIRS</sequence>
<keyword evidence="4 7" id="KW-1133">Transmembrane helix</keyword>
<feature type="transmembrane region" description="Helical" evidence="7">
    <location>
        <begin position="12"/>
        <end position="31"/>
    </location>
</feature>
<feature type="domain" description="PGG" evidence="8">
    <location>
        <begin position="4"/>
        <end position="107"/>
    </location>
</feature>
<proteinExistence type="predicted"/>
<dbReference type="PANTHER" id="PTHR24186">
    <property type="entry name" value="PROTEIN PHOSPHATASE 1 REGULATORY SUBUNIT"/>
    <property type="match status" value="1"/>
</dbReference>
<keyword evidence="3" id="KW-0677">Repeat</keyword>
<feature type="transmembrane region" description="Helical" evidence="7">
    <location>
        <begin position="51"/>
        <end position="73"/>
    </location>
</feature>
<comment type="subcellular location">
    <subcellularLocation>
        <location evidence="1">Membrane</location>
        <topology evidence="1">Multi-pass membrane protein</topology>
    </subcellularLocation>
</comment>
<comment type="caution">
    <text evidence="9">The sequence shown here is derived from an EMBL/GenBank/DDBJ whole genome shotgun (WGS) entry which is preliminary data.</text>
</comment>
<organism evidence="9 10">
    <name type="scientific">Solanum pinnatisectum</name>
    <name type="common">tansyleaf nightshade</name>
    <dbReference type="NCBI Taxonomy" id="50273"/>
    <lineage>
        <taxon>Eukaryota</taxon>
        <taxon>Viridiplantae</taxon>
        <taxon>Streptophyta</taxon>
        <taxon>Embryophyta</taxon>
        <taxon>Tracheophyta</taxon>
        <taxon>Spermatophyta</taxon>
        <taxon>Magnoliopsida</taxon>
        <taxon>eudicotyledons</taxon>
        <taxon>Gunneridae</taxon>
        <taxon>Pentapetalae</taxon>
        <taxon>asterids</taxon>
        <taxon>lamiids</taxon>
        <taxon>Solanales</taxon>
        <taxon>Solanaceae</taxon>
        <taxon>Solanoideae</taxon>
        <taxon>Solaneae</taxon>
        <taxon>Solanum</taxon>
    </lineage>
</organism>
<reference evidence="9 10" key="1">
    <citation type="submission" date="2023-10" db="EMBL/GenBank/DDBJ databases">
        <title>Genome-Wide Identification Analysis in wild type Solanum Pinnatisectum Reveals Some Genes Defensing Phytophthora Infestans.</title>
        <authorList>
            <person name="Sun C."/>
        </authorList>
    </citation>
    <scope>NUCLEOTIDE SEQUENCE [LARGE SCALE GENOMIC DNA]</scope>
    <source>
        <strain evidence="9">LQN</strain>
        <tissue evidence="9">Leaf</tissue>
    </source>
</reference>
<evidence type="ECO:0000256" key="7">
    <source>
        <dbReference type="SAM" id="Phobius"/>
    </source>
</evidence>
<name>A0AAV9KV87_9SOLN</name>
<keyword evidence="5" id="KW-0040">ANK repeat</keyword>